<feature type="domain" description="Protein-glutamine gamma-glutamyltransferase-like C-terminal" evidence="2">
    <location>
        <begin position="133"/>
        <end position="201"/>
    </location>
</feature>
<sequence length="215" mass="23055">MTLFLSSSLVLLGAPVDIGRDQAQQEAARELLKPGYQQEGFFDRIYRVVNQFIGDLLSVRGGGAGSVVSLVVIVVILAVLVALLVWAMRRMSRGRRVAGTVFGAQERTAEQHRAEAERLASEGDWTGAVQERLRAIARGLEERAIVSPLPGRTALELAESAGQALPSHASDLRAAARVFDDVTYGEVAGTPEAYAVLKDLDESLMAARVVLEASA</sequence>
<evidence type="ECO:0000313" key="4">
    <source>
        <dbReference type="Proteomes" id="UP000622547"/>
    </source>
</evidence>
<dbReference type="RefSeq" id="WP_239117082.1">
    <property type="nucleotide sequence ID" value="NZ_BAABHI010000002.1"/>
</dbReference>
<dbReference type="Proteomes" id="UP000622547">
    <property type="component" value="Unassembled WGS sequence"/>
</dbReference>
<evidence type="ECO:0000313" key="3">
    <source>
        <dbReference type="EMBL" id="GII40755.1"/>
    </source>
</evidence>
<dbReference type="InterPro" id="IPR025403">
    <property type="entry name" value="TgpA-like_C"/>
</dbReference>
<keyword evidence="1" id="KW-0812">Transmembrane</keyword>
<dbReference type="AlphaFoldDB" id="A0A8J3UL71"/>
<keyword evidence="4" id="KW-1185">Reference proteome</keyword>
<comment type="caution">
    <text evidence="3">The sequence shown here is derived from an EMBL/GenBank/DDBJ whole genome shotgun (WGS) entry which is preliminary data.</text>
</comment>
<name>A0A8J3UL71_9ACTN</name>
<keyword evidence="1" id="KW-0472">Membrane</keyword>
<keyword evidence="1" id="KW-1133">Transmembrane helix</keyword>
<accession>A0A8J3UL71</accession>
<dbReference type="EMBL" id="BOOP01000028">
    <property type="protein sequence ID" value="GII40755.1"/>
    <property type="molecule type" value="Genomic_DNA"/>
</dbReference>
<organism evidence="3 4">
    <name type="scientific">Planotetraspora phitsanulokensis</name>
    <dbReference type="NCBI Taxonomy" id="575192"/>
    <lineage>
        <taxon>Bacteria</taxon>
        <taxon>Bacillati</taxon>
        <taxon>Actinomycetota</taxon>
        <taxon>Actinomycetes</taxon>
        <taxon>Streptosporangiales</taxon>
        <taxon>Streptosporangiaceae</taxon>
        <taxon>Planotetraspora</taxon>
    </lineage>
</organism>
<gene>
    <name evidence="3" type="ORF">Pph01_57580</name>
</gene>
<feature type="transmembrane region" description="Helical" evidence="1">
    <location>
        <begin position="64"/>
        <end position="86"/>
    </location>
</feature>
<evidence type="ECO:0000259" key="2">
    <source>
        <dbReference type="Pfam" id="PF13559"/>
    </source>
</evidence>
<evidence type="ECO:0000256" key="1">
    <source>
        <dbReference type="SAM" id="Phobius"/>
    </source>
</evidence>
<reference evidence="3 4" key="1">
    <citation type="submission" date="2021-01" db="EMBL/GenBank/DDBJ databases">
        <title>Whole genome shotgun sequence of Planotetraspora phitsanulokensis NBRC 104273.</title>
        <authorList>
            <person name="Komaki H."/>
            <person name="Tamura T."/>
        </authorList>
    </citation>
    <scope>NUCLEOTIDE SEQUENCE [LARGE SCALE GENOMIC DNA]</scope>
    <source>
        <strain evidence="3 4">NBRC 104273</strain>
    </source>
</reference>
<dbReference type="Pfam" id="PF13559">
    <property type="entry name" value="DUF4129"/>
    <property type="match status" value="1"/>
</dbReference>
<proteinExistence type="predicted"/>
<protein>
    <recommendedName>
        <fullName evidence="2">Protein-glutamine gamma-glutamyltransferase-like C-terminal domain-containing protein</fullName>
    </recommendedName>
</protein>